<evidence type="ECO:0000313" key="3">
    <source>
        <dbReference type="EMBL" id="MYN06518.1"/>
    </source>
</evidence>
<dbReference type="EMBL" id="WWCU01000003">
    <property type="protein sequence ID" value="MYN06518.1"/>
    <property type="molecule type" value="Genomic_DNA"/>
</dbReference>
<dbReference type="Pfam" id="PF05239">
    <property type="entry name" value="PRC"/>
    <property type="match status" value="1"/>
</dbReference>
<keyword evidence="4" id="KW-1185">Reference proteome</keyword>
<sequence length="173" mass="18526">MSYLDRDTFGIYRDTDAGPGPRLMGADTLMGEDVYNRMDEDLGDIKEFMLDMQTGQVAYAVLSFGGILGMGNKLFAVPFQALELDTVNKRFILDVSKERLESAPGFDKDNWPDMASAEFSSEIHSYYGTQPGAGYRSSTGSVMGSGTSTMQSGDIGSSSGSVGSSGYNPGNKS</sequence>
<proteinExistence type="predicted"/>
<dbReference type="SUPFAM" id="SSF50346">
    <property type="entry name" value="PRC-barrel domain"/>
    <property type="match status" value="1"/>
</dbReference>
<evidence type="ECO:0000256" key="1">
    <source>
        <dbReference type="SAM" id="MobiDB-lite"/>
    </source>
</evidence>
<comment type="caution">
    <text evidence="3">The sequence shown here is derived from an EMBL/GenBank/DDBJ whole genome shotgun (WGS) entry which is preliminary data.</text>
</comment>
<dbReference type="InterPro" id="IPR011033">
    <property type="entry name" value="PRC_barrel-like_sf"/>
</dbReference>
<accession>A0A7X4H913</accession>
<reference evidence="3 4" key="1">
    <citation type="submission" date="2019-12" db="EMBL/GenBank/DDBJ databases">
        <title>Novel species isolated from a subtropical stream in China.</title>
        <authorList>
            <person name="Lu H."/>
        </authorList>
    </citation>
    <scope>NUCLEOTIDE SEQUENCE [LARGE SCALE GENOMIC DNA]</scope>
    <source>
        <strain evidence="3 4">FT127W</strain>
    </source>
</reference>
<feature type="compositionally biased region" description="Low complexity" evidence="1">
    <location>
        <begin position="137"/>
        <end position="166"/>
    </location>
</feature>
<organism evidence="3 4">
    <name type="scientific">Pseudoduganella aquatica</name>
    <dbReference type="NCBI Taxonomy" id="2660641"/>
    <lineage>
        <taxon>Bacteria</taxon>
        <taxon>Pseudomonadati</taxon>
        <taxon>Pseudomonadota</taxon>
        <taxon>Betaproteobacteria</taxon>
        <taxon>Burkholderiales</taxon>
        <taxon>Oxalobacteraceae</taxon>
        <taxon>Telluria group</taxon>
        <taxon>Pseudoduganella</taxon>
    </lineage>
</organism>
<evidence type="ECO:0000259" key="2">
    <source>
        <dbReference type="Pfam" id="PF05239"/>
    </source>
</evidence>
<dbReference type="RefSeq" id="WP_161070907.1">
    <property type="nucleotide sequence ID" value="NZ_CP086370.1"/>
</dbReference>
<dbReference type="PANTHER" id="PTHR36505">
    <property type="entry name" value="BLR1072 PROTEIN"/>
    <property type="match status" value="1"/>
</dbReference>
<dbReference type="PANTHER" id="PTHR36505:SF1">
    <property type="entry name" value="BLR1072 PROTEIN"/>
    <property type="match status" value="1"/>
</dbReference>
<dbReference type="Proteomes" id="UP000450676">
    <property type="component" value="Unassembled WGS sequence"/>
</dbReference>
<name>A0A7X4H913_9BURK</name>
<feature type="domain" description="PRC-barrel" evidence="2">
    <location>
        <begin position="24"/>
        <end position="100"/>
    </location>
</feature>
<evidence type="ECO:0000313" key="4">
    <source>
        <dbReference type="Proteomes" id="UP000450676"/>
    </source>
</evidence>
<gene>
    <name evidence="3" type="ORF">GTP77_04125</name>
</gene>
<protein>
    <submittedName>
        <fullName evidence="3">PRC-barrel domain containing protein</fullName>
    </submittedName>
</protein>
<dbReference type="AlphaFoldDB" id="A0A7X4H913"/>
<dbReference type="Gene3D" id="2.30.30.240">
    <property type="entry name" value="PRC-barrel domain"/>
    <property type="match status" value="1"/>
</dbReference>
<dbReference type="InterPro" id="IPR027275">
    <property type="entry name" value="PRC-brl_dom"/>
</dbReference>
<feature type="region of interest" description="Disordered" evidence="1">
    <location>
        <begin position="137"/>
        <end position="173"/>
    </location>
</feature>